<comment type="caution">
    <text evidence="2">The sequence shown here is derived from an EMBL/GenBank/DDBJ whole genome shotgun (WGS) entry which is preliminary data.</text>
</comment>
<dbReference type="RefSeq" id="WP_213119714.1">
    <property type="nucleotide sequence ID" value="NZ_JAGYPF010000004.1"/>
</dbReference>
<dbReference type="PANTHER" id="PTHR33705">
    <property type="entry name" value="PHOSPHOCARRIER PROTEIN HPR"/>
    <property type="match status" value="1"/>
</dbReference>
<feature type="domain" description="HPr" evidence="1">
    <location>
        <begin position="1"/>
        <end position="85"/>
    </location>
</feature>
<dbReference type="Proteomes" id="UP000679749">
    <property type="component" value="Unassembled WGS sequence"/>
</dbReference>
<organism evidence="2 3">
    <name type="scientific">Neobacillus rhizophilus</name>
    <dbReference type="NCBI Taxonomy" id="2833579"/>
    <lineage>
        <taxon>Bacteria</taxon>
        <taxon>Bacillati</taxon>
        <taxon>Bacillota</taxon>
        <taxon>Bacilli</taxon>
        <taxon>Bacillales</taxon>
        <taxon>Bacillaceae</taxon>
        <taxon>Neobacillus</taxon>
    </lineage>
</organism>
<dbReference type="AlphaFoldDB" id="A0A942U9R9"/>
<keyword evidence="3" id="KW-1185">Reference proteome</keyword>
<dbReference type="InterPro" id="IPR000032">
    <property type="entry name" value="HPr-like"/>
</dbReference>
<dbReference type="InterPro" id="IPR050399">
    <property type="entry name" value="HPr"/>
</dbReference>
<reference evidence="2" key="1">
    <citation type="submission" date="2021-05" db="EMBL/GenBank/DDBJ databases">
        <title>Novel Bacillus species.</title>
        <authorList>
            <person name="Liu G."/>
        </authorList>
    </citation>
    <scope>NUCLEOTIDE SEQUENCE</scope>
    <source>
        <strain evidence="2">FJAT-49825</strain>
    </source>
</reference>
<sequence length="85" mass="9563">MMQQTVELNNMDVLGLKPITQLVQEASRFHSEISLTHKGRKVNLKSLLGVTTLMLGNKQKVTIETSGQDEKEALEHLLKKLESFS</sequence>
<dbReference type="PANTHER" id="PTHR33705:SF5">
    <property type="entry name" value="HPR-LIKE PROTEIN CRH"/>
    <property type="match status" value="1"/>
</dbReference>
<gene>
    <name evidence="2" type="ORF">KHA99_22605</name>
</gene>
<dbReference type="Pfam" id="PF00381">
    <property type="entry name" value="PTS-HPr"/>
    <property type="match status" value="1"/>
</dbReference>
<accession>A0A942U9R9</accession>
<evidence type="ECO:0000259" key="1">
    <source>
        <dbReference type="PROSITE" id="PS51350"/>
    </source>
</evidence>
<dbReference type="PRINTS" id="PR00107">
    <property type="entry name" value="PHOSPHOCPHPR"/>
</dbReference>
<dbReference type="EMBL" id="JAGYPF010000004">
    <property type="protein sequence ID" value="MBS4215237.1"/>
    <property type="molecule type" value="Genomic_DNA"/>
</dbReference>
<protein>
    <submittedName>
        <fullName evidence="2">HPr family phosphocarrier protein</fullName>
    </submittedName>
</protein>
<evidence type="ECO:0000313" key="3">
    <source>
        <dbReference type="Proteomes" id="UP000679749"/>
    </source>
</evidence>
<dbReference type="SUPFAM" id="SSF55594">
    <property type="entry name" value="HPr-like"/>
    <property type="match status" value="1"/>
</dbReference>
<dbReference type="InterPro" id="IPR035895">
    <property type="entry name" value="HPr-like_sf"/>
</dbReference>
<evidence type="ECO:0000313" key="2">
    <source>
        <dbReference type="EMBL" id="MBS4215237.1"/>
    </source>
</evidence>
<dbReference type="NCBIfam" id="TIGR01003">
    <property type="entry name" value="PTS_HPr_family"/>
    <property type="match status" value="1"/>
</dbReference>
<proteinExistence type="predicted"/>
<dbReference type="Gene3D" id="3.30.1340.10">
    <property type="entry name" value="HPr-like"/>
    <property type="match status" value="1"/>
</dbReference>
<dbReference type="PROSITE" id="PS51350">
    <property type="entry name" value="PTS_HPR_DOM"/>
    <property type="match status" value="1"/>
</dbReference>
<name>A0A942U9R9_9BACI</name>